<feature type="domain" description="Malectin-like" evidence="2">
    <location>
        <begin position="9"/>
        <end position="326"/>
    </location>
</feature>
<dbReference type="Gene3D" id="3.80.10.10">
    <property type="entry name" value="Ribonuclease Inhibitor"/>
    <property type="match status" value="1"/>
</dbReference>
<dbReference type="Proteomes" id="UP001642360">
    <property type="component" value="Unassembled WGS sequence"/>
</dbReference>
<evidence type="ECO:0000259" key="2">
    <source>
        <dbReference type="Pfam" id="PF12819"/>
    </source>
</evidence>
<comment type="subcellular location">
    <subcellularLocation>
        <location evidence="1">Membrane</location>
        <topology evidence="1">Single-pass membrane protein</topology>
    </subcellularLocation>
</comment>
<dbReference type="InterPro" id="IPR032675">
    <property type="entry name" value="LRR_dom_sf"/>
</dbReference>
<gene>
    <name evidence="3" type="ORF">ILEXP_LOCUS33301</name>
</gene>
<evidence type="ECO:0000313" key="4">
    <source>
        <dbReference type="Proteomes" id="UP001642360"/>
    </source>
</evidence>
<dbReference type="PANTHER" id="PTHR45631">
    <property type="entry name" value="OS07G0107800 PROTEIN-RELATED"/>
    <property type="match status" value="1"/>
</dbReference>
<reference evidence="3 4" key="1">
    <citation type="submission" date="2024-02" db="EMBL/GenBank/DDBJ databases">
        <authorList>
            <person name="Vignale AGUSTIN F."/>
            <person name="Sosa J E."/>
            <person name="Modenutti C."/>
        </authorList>
    </citation>
    <scope>NUCLEOTIDE SEQUENCE [LARGE SCALE GENOMIC DNA]</scope>
</reference>
<dbReference type="GO" id="GO:0016020">
    <property type="term" value="C:membrane"/>
    <property type="evidence" value="ECO:0007669"/>
    <property type="project" value="UniProtKB-SubCell"/>
</dbReference>
<name>A0ABC8T459_9AQUA</name>
<evidence type="ECO:0000256" key="1">
    <source>
        <dbReference type="ARBA" id="ARBA00004167"/>
    </source>
</evidence>
<dbReference type="Pfam" id="PF12819">
    <property type="entry name" value="Malectin_like"/>
    <property type="match status" value="1"/>
</dbReference>
<evidence type="ECO:0000313" key="3">
    <source>
        <dbReference type="EMBL" id="CAK9164208.1"/>
    </source>
</evidence>
<organism evidence="3 4">
    <name type="scientific">Ilex paraguariensis</name>
    <name type="common">yerba mate</name>
    <dbReference type="NCBI Taxonomy" id="185542"/>
    <lineage>
        <taxon>Eukaryota</taxon>
        <taxon>Viridiplantae</taxon>
        <taxon>Streptophyta</taxon>
        <taxon>Embryophyta</taxon>
        <taxon>Tracheophyta</taxon>
        <taxon>Spermatophyta</taxon>
        <taxon>Magnoliopsida</taxon>
        <taxon>eudicotyledons</taxon>
        <taxon>Gunneridae</taxon>
        <taxon>Pentapetalae</taxon>
        <taxon>asterids</taxon>
        <taxon>campanulids</taxon>
        <taxon>Aquifoliales</taxon>
        <taxon>Aquifoliaceae</taxon>
        <taxon>Ilex</taxon>
    </lineage>
</organism>
<sequence length="571" mass="63668">MDFAVFVSIDCGASDVYTDENSIGWRGDNDIIQNGVSRVVLQNNSISHVMDTLRVFTTRKKNCYSINVNNSSRVLVRTSFFYGNYDNKSTPPTFDLLFDGNYWDTVETLIDDYYYYEIIYVVKGKTINVCVAQTKPDQFPFISALEVRSLDWSMYPYVDSSYALNLNTRNAYGSIANVRYRDDLYDRIWESDMAGEGLINVSSNVSSVNVDPYGTDRPPQKVLQNAIACPNTSVSLVLDTSFPPHEVSIHINWHFSEVTRLNSTQKRSFMIFIDDQPFSDVIIPTYANVTEMVASNVTVSANTTFSLVPTNDSTLPPLIHAMEVFYISDPISDGTNSKDVEGLNSLQSKFHVLQGWGGDPCLPAPYNWDWINCSSDATPRVTALYLSSFGLSGPLPDISSMDALEAIDLHNNSLNGHIPIFLGQLPKLKQLVTGNPELCTSGKSCEKRSKKLAVILGTSIPALVLVIVALSQDGGAEVPNDKPHGAVVTMEEKIRGRLEEYEVIKERPSRRMFHTLHLIAAVTAAIDLRTDDCTSLMNCVSEILRAARMVVFRFCFGGVEFVCFCQVCYRL</sequence>
<dbReference type="EMBL" id="CAUOFW020004169">
    <property type="protein sequence ID" value="CAK9164208.1"/>
    <property type="molecule type" value="Genomic_DNA"/>
</dbReference>
<keyword evidence="4" id="KW-1185">Reference proteome</keyword>
<dbReference type="SUPFAM" id="SSF52058">
    <property type="entry name" value="L domain-like"/>
    <property type="match status" value="1"/>
</dbReference>
<protein>
    <recommendedName>
        <fullName evidence="2">Malectin-like domain-containing protein</fullName>
    </recommendedName>
</protein>
<dbReference type="PANTHER" id="PTHR45631:SF44">
    <property type="entry name" value="CARBOHYDRATE-BINDING PROTEIN OF THE ER PROTEIN"/>
    <property type="match status" value="1"/>
</dbReference>
<comment type="caution">
    <text evidence="3">The sequence shown here is derived from an EMBL/GenBank/DDBJ whole genome shotgun (WGS) entry which is preliminary data.</text>
</comment>
<proteinExistence type="predicted"/>
<dbReference type="InterPro" id="IPR024788">
    <property type="entry name" value="Malectin-like_Carb-bd_dom"/>
</dbReference>
<dbReference type="AlphaFoldDB" id="A0ABC8T459"/>
<accession>A0ABC8T459</accession>